<proteinExistence type="predicted"/>
<dbReference type="SMART" id="SM00320">
    <property type="entry name" value="WD40"/>
    <property type="match status" value="3"/>
</dbReference>
<dbReference type="InterPro" id="IPR001680">
    <property type="entry name" value="WD40_rpt"/>
</dbReference>
<reference evidence="2" key="1">
    <citation type="submission" date="2025-08" db="UniProtKB">
        <authorList>
            <consortium name="RefSeq"/>
        </authorList>
    </citation>
    <scope>IDENTIFICATION</scope>
</reference>
<dbReference type="RefSeq" id="XP_023947482.2">
    <property type="nucleotide sequence ID" value="XM_024091714.2"/>
</dbReference>
<sequence length="281" mass="30542">MSLTIAGETKIDSEPCVVAWNDKLFVGTDAGSILTFDSNLSPGASWTAHAVQLFALTASDGKLYSASNDGGIRIWTYDGQKISELPIPDADVESICTHGNYVYAGDELGNIYVFENNSLIANYNVLEEVKDLAICPPLMFTVRDLYVTVTEIKPEKSKDRFATVHVMEGRAPLQVSGSHLVVTSRGGNSIQLHEMDLGSKFKKLDEVKVSEMILTSMSVREDFVWTGGWDGCAKRWRIDGEKLLPAGEINLGVCINAVIAVNGDNAYALLSGGRIIYIKAA</sequence>
<dbReference type="SUPFAM" id="SSF50978">
    <property type="entry name" value="WD40 repeat-like"/>
    <property type="match status" value="1"/>
</dbReference>
<dbReference type="Gene3D" id="2.130.10.10">
    <property type="entry name" value="YVTN repeat-like/Quinoprotein amine dehydrogenase"/>
    <property type="match status" value="1"/>
</dbReference>
<dbReference type="InterPro" id="IPR036322">
    <property type="entry name" value="WD40_repeat_dom_sf"/>
</dbReference>
<evidence type="ECO:0000313" key="2">
    <source>
        <dbReference type="RefSeq" id="XP_023947482.2"/>
    </source>
</evidence>
<gene>
    <name evidence="2" type="primary">LOC112052578</name>
</gene>
<dbReference type="OrthoDB" id="6262491at2759"/>
<organism evidence="1 2">
    <name type="scientific">Bicyclus anynana</name>
    <name type="common">Squinting bush brown butterfly</name>
    <dbReference type="NCBI Taxonomy" id="110368"/>
    <lineage>
        <taxon>Eukaryota</taxon>
        <taxon>Metazoa</taxon>
        <taxon>Ecdysozoa</taxon>
        <taxon>Arthropoda</taxon>
        <taxon>Hexapoda</taxon>
        <taxon>Insecta</taxon>
        <taxon>Pterygota</taxon>
        <taxon>Neoptera</taxon>
        <taxon>Endopterygota</taxon>
        <taxon>Lepidoptera</taxon>
        <taxon>Glossata</taxon>
        <taxon>Ditrysia</taxon>
        <taxon>Papilionoidea</taxon>
        <taxon>Nymphalidae</taxon>
        <taxon>Satyrinae</taxon>
        <taxon>Satyrini</taxon>
        <taxon>Mycalesina</taxon>
        <taxon>Bicyclus</taxon>
    </lineage>
</organism>
<dbReference type="KEGG" id="bany:112052578"/>
<dbReference type="InterPro" id="IPR015943">
    <property type="entry name" value="WD40/YVTN_repeat-like_dom_sf"/>
</dbReference>
<dbReference type="Proteomes" id="UP001652582">
    <property type="component" value="Chromosome 5"/>
</dbReference>
<name>A0A6J1NQS6_BICAN</name>
<dbReference type="GeneID" id="112052578"/>
<evidence type="ECO:0000313" key="1">
    <source>
        <dbReference type="Proteomes" id="UP001652582"/>
    </source>
</evidence>
<accession>A0A6J1NQS6</accession>
<keyword evidence="1" id="KW-1185">Reference proteome</keyword>
<protein>
    <submittedName>
        <fullName evidence="2">Uncharacterized protein LOC112052578</fullName>
    </submittedName>
</protein>